<name>A0ABM5MM01_GEOTH</name>
<proteinExistence type="predicted"/>
<evidence type="ECO:0000313" key="2">
    <source>
        <dbReference type="Proteomes" id="UP000005636"/>
    </source>
</evidence>
<sequence length="168" mass="19508">MINVLADALLIFTFFERSLLFFQFYKWKQLLYIFIKHIKLLGNDMEGTLMIIALVLDEQENVVPIIEGATIRLYHTSSQTYEDYPNIAKQLQGGRRSAVLRFAKEKGADAFASPPNMFCERSYAQAVEQQVKFYLLEQPIPFREFEKRWRNGLLSSSDRLPAEMIVAS</sequence>
<gene>
    <name evidence="1" type="ORF">GTCCBUS3UF5_35940</name>
</gene>
<evidence type="ECO:0000313" key="1">
    <source>
        <dbReference type="EMBL" id="AEV20895.1"/>
    </source>
</evidence>
<organism evidence="1 2">
    <name type="scientific">Geobacillus thermoleovorans CCB_US3_UF5</name>
    <dbReference type="NCBI Taxonomy" id="1111068"/>
    <lineage>
        <taxon>Bacteria</taxon>
        <taxon>Bacillati</taxon>
        <taxon>Bacillota</taxon>
        <taxon>Bacilli</taxon>
        <taxon>Bacillales</taxon>
        <taxon>Anoxybacillaceae</taxon>
        <taxon>Geobacillus</taxon>
        <taxon>Geobacillus thermoleovorans group</taxon>
    </lineage>
</organism>
<evidence type="ECO:0008006" key="3">
    <source>
        <dbReference type="Google" id="ProtNLM"/>
    </source>
</evidence>
<dbReference type="EMBL" id="CP003125">
    <property type="protein sequence ID" value="AEV20895.1"/>
    <property type="molecule type" value="Genomic_DNA"/>
</dbReference>
<accession>A0ABM5MM01</accession>
<keyword evidence="2" id="KW-1185">Reference proteome</keyword>
<dbReference type="Proteomes" id="UP000005636">
    <property type="component" value="Chromosome"/>
</dbReference>
<protein>
    <recommendedName>
        <fullName evidence="3">16S rRNA (uracil(1498)-N(3))-methyltransferase</fullName>
    </recommendedName>
</protein>
<reference evidence="1 2" key="1">
    <citation type="submission" date="2011-11" db="EMBL/GenBank/DDBJ databases">
        <title>Complete genome sequence of thermophilic Geobacillus thermoleovorans CCB_US3_UF5.</title>
        <authorList>
            <person name="Muhd Sakaff M.K.L."/>
            <person name="Abdul Rahman A.Y."/>
            <person name="Saito J.A."/>
            <person name="Hou S."/>
            <person name="Alam M."/>
        </authorList>
    </citation>
    <scope>NUCLEOTIDE SEQUENCE [LARGE SCALE GENOMIC DNA]</scope>
    <source>
        <strain evidence="1 2">CCB_US3_UF5</strain>
    </source>
</reference>